<feature type="transmembrane region" description="Helical" evidence="10">
    <location>
        <begin position="192"/>
        <end position="220"/>
    </location>
</feature>
<dbReference type="FunFam" id="1.10.287.70:FF:000082">
    <property type="entry name" value="Cytochrome c oxidase subunit 3"/>
    <property type="match status" value="1"/>
</dbReference>
<feature type="transmembrane region" description="Helical" evidence="10">
    <location>
        <begin position="80"/>
        <end position="103"/>
    </location>
</feature>
<name>A0A3G3LKQ5_9CRUS</name>
<geneLocation type="mitochondrion" evidence="12"/>
<keyword evidence="5 9" id="KW-0812">Transmembrane</keyword>
<keyword evidence="9 12" id="KW-0496">Mitochondrion</keyword>
<feature type="transmembrane region" description="Helical" evidence="10">
    <location>
        <begin position="39"/>
        <end position="59"/>
    </location>
</feature>
<dbReference type="AlphaFoldDB" id="A0A3G3LKQ5"/>
<sequence length="262" mass="30223">MMNLNHHPYHLVNSSPWPLTSSFGVFILVSGLVKWFHLYMMDLFMIGVLSIILSMVQWWRDVVRESTFQGNHTLKVQKGLQWGMVLFIISEILFFFSFFWAFFHSSLSPNLELGSIWPPMGVMTFNPFNIPLLNTTILLSSGATVTWAHYCLLNQEHSEAIFSLTLTVILGFYFTGLQVFEYYEASFSIADSVYGATFFIATGFHGLHVIIGSTFLLVCLGRLIFTHFSSSHHFGFEAAAWYWHFVDIVWLFLFISIYWWGG</sequence>
<dbReference type="PANTHER" id="PTHR11403:SF7">
    <property type="entry name" value="CYTOCHROME C OXIDASE SUBUNIT 3"/>
    <property type="match status" value="1"/>
</dbReference>
<proteinExistence type="inferred from homology"/>
<dbReference type="GO" id="GO:0006123">
    <property type="term" value="P:mitochondrial electron transport, cytochrome c to oxygen"/>
    <property type="evidence" value="ECO:0007669"/>
    <property type="project" value="UniProtKB-ARBA"/>
</dbReference>
<evidence type="ECO:0000256" key="1">
    <source>
        <dbReference type="ARBA" id="ARBA00004141"/>
    </source>
</evidence>
<dbReference type="InterPro" id="IPR035973">
    <property type="entry name" value="Cyt_c_oxidase_su3-like_sf"/>
</dbReference>
<dbReference type="PROSITE" id="PS50253">
    <property type="entry name" value="COX3"/>
    <property type="match status" value="1"/>
</dbReference>
<dbReference type="EMBL" id="MG709492">
    <property type="protein sequence ID" value="AYQ93283.1"/>
    <property type="molecule type" value="Genomic_DNA"/>
</dbReference>
<evidence type="ECO:0000259" key="11">
    <source>
        <dbReference type="PROSITE" id="PS50253"/>
    </source>
</evidence>
<comment type="similarity">
    <text evidence="2 9">Belongs to the cytochrome c oxidase subunit 3 family.</text>
</comment>
<comment type="function">
    <text evidence="9">Component of the cytochrome c oxidase, the last enzyme in the mitochondrial electron transport chain which drives oxidative phosphorylation. The respiratory chain contains 3 multisubunit complexes succinate dehydrogenase (complex II, CII), ubiquinol-cytochrome c oxidoreductase (cytochrome b-c1 complex, complex III, CIII) and cytochrome c oxidase (complex IV, CIV), that cooperate to transfer electrons derived from NADH and succinate to molecular oxygen, creating an electrochemical gradient over the inner membrane that drives transmembrane transport and the ATP synthase. Cytochrome c oxidase is the component of the respiratory chain that catalyzes the reduction of oxygen to water. Electrons originating from reduced cytochrome c in the intermembrane space (IMS) are transferred via the dinuclear copper A center (CU(A)) of subunit 2 and heme A of subunit 1 to the active site in subunit 1, a binuclear center (BNC) formed by heme A3 and copper B (CU(B)). The BNC reduces molecular oxygen to 2 water molecules using 4 electrons from cytochrome c in the IMS and 4 protons from the mitochondrial matrix.</text>
</comment>
<dbReference type="Gene3D" id="1.10.287.70">
    <property type="match status" value="1"/>
</dbReference>
<dbReference type="Gene3D" id="1.20.120.80">
    <property type="entry name" value="Cytochrome c oxidase, subunit III, four-helix bundle"/>
    <property type="match status" value="1"/>
</dbReference>
<feature type="domain" description="Heme-copper oxidase subunit III family profile" evidence="11">
    <location>
        <begin position="5"/>
        <end position="262"/>
    </location>
</feature>
<dbReference type="SUPFAM" id="SSF81452">
    <property type="entry name" value="Cytochrome c oxidase subunit III-like"/>
    <property type="match status" value="1"/>
</dbReference>
<keyword evidence="8 10" id="KW-0472">Membrane</keyword>
<dbReference type="GO" id="GO:0005739">
    <property type="term" value="C:mitochondrion"/>
    <property type="evidence" value="ECO:0007669"/>
    <property type="project" value="TreeGrafter"/>
</dbReference>
<comment type="subcellular location">
    <subcellularLocation>
        <location evidence="1">Membrane</location>
        <topology evidence="1">Multi-pass membrane protein</topology>
    </subcellularLocation>
</comment>
<gene>
    <name evidence="12" type="primary">cox3</name>
</gene>
<evidence type="ECO:0000256" key="7">
    <source>
        <dbReference type="ARBA" id="ARBA00022989"/>
    </source>
</evidence>
<reference evidence="12" key="1">
    <citation type="submission" date="2017-12" db="EMBL/GenBank/DDBJ databases">
        <title>The complete mitochondrial genome of M. sinensis.</title>
        <authorList>
            <person name="An J."/>
        </authorList>
    </citation>
    <scope>NUCLEOTIDE SEQUENCE</scope>
</reference>
<dbReference type="InterPro" id="IPR024791">
    <property type="entry name" value="Cyt_c/ubiquinol_Oxase_su3"/>
</dbReference>
<evidence type="ECO:0000256" key="5">
    <source>
        <dbReference type="ARBA" id="ARBA00022692"/>
    </source>
</evidence>
<dbReference type="GeneID" id="38462158"/>
<evidence type="ECO:0000256" key="8">
    <source>
        <dbReference type="ARBA" id="ARBA00023136"/>
    </source>
</evidence>
<dbReference type="GO" id="GO:0004129">
    <property type="term" value="F:cytochrome-c oxidase activity"/>
    <property type="evidence" value="ECO:0007669"/>
    <property type="project" value="InterPro"/>
</dbReference>
<comment type="subunit">
    <text evidence="3">Component of the cytochrome c oxidase (complex IV, CIV), a multisubunit enzyme composed of a catalytic core of 3 subunits and several supernumerary subunits. The complex exists as a monomer or a dimer and forms supercomplexes (SCs) in the inner mitochondrial membrane with ubiquinol-cytochrome c oxidoreductase (cytochrome b-c1 complex, complex III, CIII).</text>
</comment>
<dbReference type="InterPro" id="IPR013833">
    <property type="entry name" value="Cyt_c_oxidase_su3_a-hlx"/>
</dbReference>
<evidence type="ECO:0000256" key="4">
    <source>
        <dbReference type="ARBA" id="ARBA00015944"/>
    </source>
</evidence>
<dbReference type="GO" id="GO:0031090">
    <property type="term" value="C:organelle membrane"/>
    <property type="evidence" value="ECO:0007669"/>
    <property type="project" value="UniProtKB-ARBA"/>
</dbReference>
<dbReference type="InterPro" id="IPR033945">
    <property type="entry name" value="Cyt_c_oxase_su3_dom"/>
</dbReference>
<keyword evidence="6" id="KW-1278">Translocase</keyword>
<accession>A0A3G3LKQ5</accession>
<organism evidence="12">
    <name type="scientific">Mongoloniscus sinensis</name>
    <dbReference type="NCBI Taxonomy" id="1783568"/>
    <lineage>
        <taxon>Eukaryota</taxon>
        <taxon>Metazoa</taxon>
        <taxon>Ecdysozoa</taxon>
        <taxon>Arthropoda</taxon>
        <taxon>Crustacea</taxon>
        <taxon>Multicrustacea</taxon>
        <taxon>Malacostraca</taxon>
        <taxon>Eumalacostraca</taxon>
        <taxon>Peracarida</taxon>
        <taxon>Isopoda</taxon>
        <taxon>Oniscidea</taxon>
        <taxon>Crinocheta</taxon>
        <taxon>Trachelipodidae</taxon>
        <taxon>Mongoloniscus</taxon>
    </lineage>
</organism>
<evidence type="ECO:0000256" key="6">
    <source>
        <dbReference type="ARBA" id="ARBA00022967"/>
    </source>
</evidence>
<dbReference type="InterPro" id="IPR000298">
    <property type="entry name" value="Cyt_c_oxidase-like_su3"/>
</dbReference>
<evidence type="ECO:0000313" key="12">
    <source>
        <dbReference type="EMBL" id="AYQ93283.1"/>
    </source>
</evidence>
<feature type="transmembrane region" description="Helical" evidence="10">
    <location>
        <begin position="160"/>
        <end position="180"/>
    </location>
</feature>
<evidence type="ECO:0000256" key="3">
    <source>
        <dbReference type="ARBA" id="ARBA00011164"/>
    </source>
</evidence>
<evidence type="ECO:0000256" key="10">
    <source>
        <dbReference type="SAM" id="Phobius"/>
    </source>
</evidence>
<dbReference type="FunFam" id="1.20.120.80:FF:000002">
    <property type="entry name" value="Cytochrome c oxidase subunit 3"/>
    <property type="match status" value="1"/>
</dbReference>
<dbReference type="GO" id="GO:0031967">
    <property type="term" value="C:organelle envelope"/>
    <property type="evidence" value="ECO:0007669"/>
    <property type="project" value="UniProtKB-ARBA"/>
</dbReference>
<dbReference type="PANTHER" id="PTHR11403">
    <property type="entry name" value="CYTOCHROME C OXIDASE SUBUNIT III"/>
    <property type="match status" value="1"/>
</dbReference>
<feature type="transmembrane region" description="Helical" evidence="10">
    <location>
        <begin position="128"/>
        <end position="148"/>
    </location>
</feature>
<protein>
    <recommendedName>
        <fullName evidence="4 9">Cytochrome c oxidase subunit 3</fullName>
    </recommendedName>
</protein>
<evidence type="ECO:0000256" key="2">
    <source>
        <dbReference type="ARBA" id="ARBA00010581"/>
    </source>
</evidence>
<feature type="transmembrane region" description="Helical" evidence="10">
    <location>
        <begin position="241"/>
        <end position="261"/>
    </location>
</feature>
<evidence type="ECO:0000256" key="9">
    <source>
        <dbReference type="RuleBase" id="RU003375"/>
    </source>
</evidence>
<dbReference type="CDD" id="cd01665">
    <property type="entry name" value="Cyt_c_Oxidase_III"/>
    <property type="match status" value="1"/>
</dbReference>
<dbReference type="GO" id="GO:0045277">
    <property type="term" value="C:respiratory chain complex IV"/>
    <property type="evidence" value="ECO:0007669"/>
    <property type="project" value="UniProtKB-ARBA"/>
</dbReference>
<dbReference type="RefSeq" id="YP_009540832.1">
    <property type="nucleotide sequence ID" value="NC_039966.1"/>
</dbReference>
<keyword evidence="7 10" id="KW-1133">Transmembrane helix</keyword>
<dbReference type="Pfam" id="PF00510">
    <property type="entry name" value="COX3"/>
    <property type="match status" value="1"/>
</dbReference>